<organism evidence="1">
    <name type="scientific">Siphoviridae sp. ctFbs2</name>
    <dbReference type="NCBI Taxonomy" id="2826213"/>
    <lineage>
        <taxon>Viruses</taxon>
        <taxon>Duplodnaviria</taxon>
        <taxon>Heunggongvirae</taxon>
        <taxon>Uroviricota</taxon>
        <taxon>Caudoviricetes</taxon>
    </lineage>
</organism>
<name>A0A8S5NL26_9CAUD</name>
<dbReference type="EMBL" id="BK015193">
    <property type="protein sequence ID" value="DAD95509.1"/>
    <property type="molecule type" value="Genomic_DNA"/>
</dbReference>
<evidence type="ECO:0000313" key="1">
    <source>
        <dbReference type="EMBL" id="DAD95509.1"/>
    </source>
</evidence>
<proteinExistence type="predicted"/>
<reference evidence="1" key="1">
    <citation type="journal article" date="2021" name="Proc. Natl. Acad. Sci. U.S.A.">
        <title>A Catalog of Tens of Thousands of Viruses from Human Metagenomes Reveals Hidden Associations with Chronic Diseases.</title>
        <authorList>
            <person name="Tisza M.J."/>
            <person name="Buck C.B."/>
        </authorList>
    </citation>
    <scope>NUCLEOTIDE SEQUENCE</scope>
    <source>
        <strain evidence="1">CtFbs2</strain>
    </source>
</reference>
<accession>A0A8S5NL26</accession>
<protein>
    <submittedName>
        <fullName evidence="1">mRNA cleavage and polyadenylation factor CLP1 P-loop</fullName>
    </submittedName>
</protein>
<sequence length="117" mass="13155">MAKDFYTLKVIPHLENETGEHDYVPTYEVRIDKGGNGKSSTARLICPEWPPIDIIEKIDVISDVIGDSYVSDLVDISYIVNLCRLDKLDAHRILKQLDDAGSVVFEVTVTYLLSQSI</sequence>